<feature type="signal peptide" evidence="3">
    <location>
        <begin position="1"/>
        <end position="16"/>
    </location>
</feature>
<dbReference type="InterPro" id="IPR050468">
    <property type="entry name" value="Cuticle_Struct_Prot"/>
</dbReference>
<dbReference type="EMBL" id="JBDJPC010000007">
    <property type="protein sequence ID" value="KAL1494871.1"/>
    <property type="molecule type" value="Genomic_DNA"/>
</dbReference>
<dbReference type="InterPro" id="IPR000618">
    <property type="entry name" value="Insect_cuticle"/>
</dbReference>
<gene>
    <name evidence="4" type="ORF">ABEB36_010388</name>
</gene>
<keyword evidence="1 2" id="KW-0193">Cuticle</keyword>
<evidence type="ECO:0000313" key="4">
    <source>
        <dbReference type="EMBL" id="KAL1494871.1"/>
    </source>
</evidence>
<comment type="caution">
    <text evidence="4">The sequence shown here is derived from an EMBL/GenBank/DDBJ whole genome shotgun (WGS) entry which is preliminary data.</text>
</comment>
<sequence length="107" mass="11249">MKIIIVLIAVIGVAFAAPAQSDVEAIVLKHDVDNIGISPYSYSYETSNGIVASETGQLEKEGTENEALSVRGSFSYPGPDGVVLTVNYIADENGFQPVGDHLPVGPN</sequence>
<name>A0ABD1EJI8_HYPHA</name>
<dbReference type="PANTHER" id="PTHR10380">
    <property type="entry name" value="CUTICLE PROTEIN"/>
    <property type="match status" value="1"/>
</dbReference>
<accession>A0ABD1EJI8</accession>
<dbReference type="Proteomes" id="UP001566132">
    <property type="component" value="Unassembled WGS sequence"/>
</dbReference>
<reference evidence="4 5" key="1">
    <citation type="submission" date="2024-05" db="EMBL/GenBank/DDBJ databases">
        <title>Genetic variation in Jamaican populations of the coffee berry borer (Hypothenemus hampei).</title>
        <authorList>
            <person name="Errbii M."/>
            <person name="Myrie A."/>
        </authorList>
    </citation>
    <scope>NUCLEOTIDE SEQUENCE [LARGE SCALE GENOMIC DNA]</scope>
    <source>
        <strain evidence="4">JA-Hopewell-2020-01-JO</strain>
        <tissue evidence="4">Whole body</tissue>
    </source>
</reference>
<feature type="chain" id="PRO_5044757139" evidence="3">
    <location>
        <begin position="17"/>
        <end position="107"/>
    </location>
</feature>
<dbReference type="PROSITE" id="PS00233">
    <property type="entry name" value="CHIT_BIND_RR_1"/>
    <property type="match status" value="1"/>
</dbReference>
<evidence type="ECO:0000256" key="2">
    <source>
        <dbReference type="PROSITE-ProRule" id="PRU00497"/>
    </source>
</evidence>
<keyword evidence="3" id="KW-0732">Signal</keyword>
<dbReference type="PANTHER" id="PTHR10380:SF218">
    <property type="entry name" value="ADULT CUTICLE PROTEIN 65AA-RELATED"/>
    <property type="match status" value="1"/>
</dbReference>
<dbReference type="Pfam" id="PF00379">
    <property type="entry name" value="Chitin_bind_4"/>
    <property type="match status" value="1"/>
</dbReference>
<dbReference type="GO" id="GO:0042302">
    <property type="term" value="F:structural constituent of cuticle"/>
    <property type="evidence" value="ECO:0007669"/>
    <property type="project" value="UniProtKB-UniRule"/>
</dbReference>
<dbReference type="PRINTS" id="PR00947">
    <property type="entry name" value="CUTICLE"/>
</dbReference>
<protein>
    <submittedName>
        <fullName evidence="4">Uncharacterized protein</fullName>
    </submittedName>
</protein>
<dbReference type="AlphaFoldDB" id="A0ABD1EJI8"/>
<proteinExistence type="predicted"/>
<dbReference type="InterPro" id="IPR031311">
    <property type="entry name" value="CHIT_BIND_RR_consensus"/>
</dbReference>
<evidence type="ECO:0000256" key="1">
    <source>
        <dbReference type="ARBA" id="ARBA00022460"/>
    </source>
</evidence>
<evidence type="ECO:0000313" key="5">
    <source>
        <dbReference type="Proteomes" id="UP001566132"/>
    </source>
</evidence>
<dbReference type="PROSITE" id="PS51155">
    <property type="entry name" value="CHIT_BIND_RR_2"/>
    <property type="match status" value="1"/>
</dbReference>
<keyword evidence="5" id="KW-1185">Reference proteome</keyword>
<organism evidence="4 5">
    <name type="scientific">Hypothenemus hampei</name>
    <name type="common">Coffee berry borer</name>
    <dbReference type="NCBI Taxonomy" id="57062"/>
    <lineage>
        <taxon>Eukaryota</taxon>
        <taxon>Metazoa</taxon>
        <taxon>Ecdysozoa</taxon>
        <taxon>Arthropoda</taxon>
        <taxon>Hexapoda</taxon>
        <taxon>Insecta</taxon>
        <taxon>Pterygota</taxon>
        <taxon>Neoptera</taxon>
        <taxon>Endopterygota</taxon>
        <taxon>Coleoptera</taxon>
        <taxon>Polyphaga</taxon>
        <taxon>Cucujiformia</taxon>
        <taxon>Curculionidae</taxon>
        <taxon>Scolytinae</taxon>
        <taxon>Hypothenemus</taxon>
    </lineage>
</organism>
<evidence type="ECO:0000256" key="3">
    <source>
        <dbReference type="SAM" id="SignalP"/>
    </source>
</evidence>